<comment type="caution">
    <text evidence="1">The sequence shown here is derived from an EMBL/GenBank/DDBJ whole genome shotgun (WGS) entry which is preliminary data.</text>
</comment>
<keyword evidence="2" id="KW-1185">Reference proteome</keyword>
<protein>
    <submittedName>
        <fullName evidence="1">Uncharacterized protein</fullName>
    </submittedName>
</protein>
<accession>A0A5B7K6A2</accession>
<proteinExistence type="predicted"/>
<gene>
    <name evidence="1" type="ORF">E2C01_097665</name>
</gene>
<dbReference type="EMBL" id="VSRR010129961">
    <property type="protein sequence ID" value="MPD02107.1"/>
    <property type="molecule type" value="Genomic_DNA"/>
</dbReference>
<name>A0A5B7K6A2_PORTR</name>
<evidence type="ECO:0000313" key="1">
    <source>
        <dbReference type="EMBL" id="MPD02107.1"/>
    </source>
</evidence>
<organism evidence="1 2">
    <name type="scientific">Portunus trituberculatus</name>
    <name type="common">Swimming crab</name>
    <name type="synonym">Neptunus trituberculatus</name>
    <dbReference type="NCBI Taxonomy" id="210409"/>
    <lineage>
        <taxon>Eukaryota</taxon>
        <taxon>Metazoa</taxon>
        <taxon>Ecdysozoa</taxon>
        <taxon>Arthropoda</taxon>
        <taxon>Crustacea</taxon>
        <taxon>Multicrustacea</taxon>
        <taxon>Malacostraca</taxon>
        <taxon>Eumalacostraca</taxon>
        <taxon>Eucarida</taxon>
        <taxon>Decapoda</taxon>
        <taxon>Pleocyemata</taxon>
        <taxon>Brachyura</taxon>
        <taxon>Eubrachyura</taxon>
        <taxon>Portunoidea</taxon>
        <taxon>Portunidae</taxon>
        <taxon>Portuninae</taxon>
        <taxon>Portunus</taxon>
    </lineage>
</organism>
<dbReference type="Proteomes" id="UP000324222">
    <property type="component" value="Unassembled WGS sequence"/>
</dbReference>
<sequence length="66" mass="7373">MRGILRGLFASPTLWRRSRQSHFASLLAGSLPMPSNSQREAATRRSHEFCGRPLAGLSLSEKTRYA</sequence>
<evidence type="ECO:0000313" key="2">
    <source>
        <dbReference type="Proteomes" id="UP000324222"/>
    </source>
</evidence>
<reference evidence="1 2" key="1">
    <citation type="submission" date="2019-05" db="EMBL/GenBank/DDBJ databases">
        <title>Another draft genome of Portunus trituberculatus and its Hox gene families provides insights of decapod evolution.</title>
        <authorList>
            <person name="Jeong J.-H."/>
            <person name="Song I."/>
            <person name="Kim S."/>
            <person name="Choi T."/>
            <person name="Kim D."/>
            <person name="Ryu S."/>
            <person name="Kim W."/>
        </authorList>
    </citation>
    <scope>NUCLEOTIDE SEQUENCE [LARGE SCALE GENOMIC DNA]</scope>
    <source>
        <tissue evidence="1">Muscle</tissue>
    </source>
</reference>
<dbReference type="AlphaFoldDB" id="A0A5B7K6A2"/>